<evidence type="ECO:0000313" key="3">
    <source>
        <dbReference type="Proteomes" id="UP000471409"/>
    </source>
</evidence>
<proteinExistence type="predicted"/>
<organism evidence="2 3">
    <name type="scientific">Rhizobium leguminosarum</name>
    <dbReference type="NCBI Taxonomy" id="384"/>
    <lineage>
        <taxon>Bacteria</taxon>
        <taxon>Pseudomonadati</taxon>
        <taxon>Pseudomonadota</taxon>
        <taxon>Alphaproteobacteria</taxon>
        <taxon>Hyphomicrobiales</taxon>
        <taxon>Rhizobiaceae</taxon>
        <taxon>Rhizobium/Agrobacterium group</taxon>
        <taxon>Rhizobium</taxon>
    </lineage>
</organism>
<feature type="transmembrane region" description="Helical" evidence="1">
    <location>
        <begin position="7"/>
        <end position="29"/>
    </location>
</feature>
<feature type="transmembrane region" description="Helical" evidence="1">
    <location>
        <begin position="49"/>
        <end position="69"/>
    </location>
</feature>
<keyword evidence="1" id="KW-0472">Membrane</keyword>
<gene>
    <name evidence="2" type="ORF">GUK36_35100</name>
</gene>
<dbReference type="AlphaFoldDB" id="A0A6P0DRB6"/>
<accession>A0A6P0DRB6</accession>
<protein>
    <submittedName>
        <fullName evidence="2">Uncharacterized protein</fullName>
    </submittedName>
</protein>
<evidence type="ECO:0000313" key="2">
    <source>
        <dbReference type="EMBL" id="NEK54590.1"/>
    </source>
</evidence>
<keyword evidence="1" id="KW-0812">Transmembrane</keyword>
<dbReference type="RefSeq" id="WP_164000401.1">
    <property type="nucleotide sequence ID" value="NZ_WXXP01000032.1"/>
</dbReference>
<keyword evidence="1" id="KW-1133">Transmembrane helix</keyword>
<sequence>MNKALQWFIRLWIAVVILVNVAAIAGMLLHDGFWSGLSRVQGTYSPFNIFNWIMEVLLLSPAMLAAWWLDRRKQNAAL</sequence>
<name>A0A6P0DRB6_RHILE</name>
<dbReference type="EMBL" id="WXXP01000032">
    <property type="protein sequence ID" value="NEK54590.1"/>
    <property type="molecule type" value="Genomic_DNA"/>
</dbReference>
<evidence type="ECO:0000256" key="1">
    <source>
        <dbReference type="SAM" id="Phobius"/>
    </source>
</evidence>
<reference evidence="2 3" key="1">
    <citation type="submission" date="2020-01" db="EMBL/GenBank/DDBJ databases">
        <title>Rhizobium genotypes associated with high levels of biological nitrogen fixation by grain legumes in a temperate-maritime cropping system.</title>
        <authorList>
            <person name="Maluk M."/>
            <person name="Francesc Ferrando Molina F."/>
            <person name="Lopez Del Egido L."/>
            <person name="Lafos M."/>
            <person name="Langarica-Fuentes A."/>
            <person name="Gebre Yohannes G."/>
            <person name="Young M.W."/>
            <person name="Martin P."/>
            <person name="Gantlett R."/>
            <person name="Kenicer G."/>
            <person name="Hawes C."/>
            <person name="Begg G.S."/>
            <person name="Quilliam R.S."/>
            <person name="Squire G.R."/>
            <person name="Poole P.S."/>
            <person name="Young P.W."/>
            <person name="Iannetta P.M."/>
            <person name="James E.K."/>
        </authorList>
    </citation>
    <scope>NUCLEOTIDE SEQUENCE [LARGE SCALE GENOMIC DNA]</scope>
    <source>
        <strain evidence="2 3">JHI944</strain>
    </source>
</reference>
<comment type="caution">
    <text evidence="2">The sequence shown here is derived from an EMBL/GenBank/DDBJ whole genome shotgun (WGS) entry which is preliminary data.</text>
</comment>
<dbReference type="Proteomes" id="UP000471409">
    <property type="component" value="Unassembled WGS sequence"/>
</dbReference>